<evidence type="ECO:0000313" key="10">
    <source>
        <dbReference type="Proteomes" id="UP000197024"/>
    </source>
</evidence>
<dbReference type="Proteomes" id="UP000197024">
    <property type="component" value="Chromosome"/>
</dbReference>
<dbReference type="PANTHER" id="PTHR30572">
    <property type="entry name" value="MEMBRANE COMPONENT OF TRANSPORTER-RELATED"/>
    <property type="match status" value="1"/>
</dbReference>
<dbReference type="InterPro" id="IPR025857">
    <property type="entry name" value="MacB_PCD"/>
</dbReference>
<reference evidence="9 10" key="2">
    <citation type="submission" date="2017-06" db="EMBL/GenBank/DDBJ databases">
        <authorList>
            <person name="Kim H.J."/>
            <person name="Triplett B.A."/>
        </authorList>
    </citation>
    <scope>NUCLEOTIDE SEQUENCE [LARGE SCALE GENOMIC DNA]</scope>
    <source>
        <strain evidence="9 10">BZC3</strain>
    </source>
</reference>
<evidence type="ECO:0000256" key="6">
    <source>
        <dbReference type="SAM" id="Phobius"/>
    </source>
</evidence>
<comment type="subcellular location">
    <subcellularLocation>
        <location evidence="1">Cell membrane</location>
        <topology evidence="1">Multi-pass membrane protein</topology>
    </subcellularLocation>
</comment>
<feature type="domain" description="MacB-like periplasmic core" evidence="8">
    <location>
        <begin position="20"/>
        <end position="238"/>
    </location>
</feature>
<evidence type="ECO:0000256" key="5">
    <source>
        <dbReference type="ARBA" id="ARBA00023136"/>
    </source>
</evidence>
<evidence type="ECO:0000259" key="7">
    <source>
        <dbReference type="Pfam" id="PF02687"/>
    </source>
</evidence>
<protein>
    <submittedName>
        <fullName evidence="9">Transporter</fullName>
    </submittedName>
</protein>
<evidence type="ECO:0000313" key="9">
    <source>
        <dbReference type="EMBL" id="ASD27770.1"/>
    </source>
</evidence>
<reference evidence="9 10" key="1">
    <citation type="submission" date="2017-06" db="EMBL/GenBank/DDBJ databases">
        <title>Biodegradation of gentamicin by bacterial consortia AMQD4 in synthetic medium and raw gentamicin sewage.</title>
        <authorList>
            <person name="Chang H."/>
            <person name="Feng Y."/>
            <person name="Li Z."/>
            <person name="Xue J."/>
            <person name="Cheng D."/>
        </authorList>
    </citation>
    <scope>NUCLEOTIDE SEQUENCE [LARGE SCALE GENOMIC DNA]</scope>
    <source>
        <strain evidence="9 10">BZC3</strain>
    </source>
</reference>
<feature type="transmembrane region" description="Helical" evidence="6">
    <location>
        <begin position="681"/>
        <end position="704"/>
    </location>
</feature>
<sequence length="804" mass="86298">MNRFALVSLYRSLIRHPLYTAVNVGGLAMGIAVFILLGLYVRFETSFETWLPEHQTVYQIQNEWNLPGSPFNGVMPNTPSGLLEMIQEDFPEATGTRILTSGKIIHNGVATSENIAHVDPDFLDIFRLEMVRGDARTALRDPANLLLSETAARRYFGSADPIGRTLALSDGEDAQPRKVVGVFRDLPANTGLAFTALTPIKAPTPDDLAMWRNLGALTLTTYLRFDTPAQARAFSQKLPAFVERHGGDLGEKPSDTLRYLLTPIADLRLAPGGRASDSRRQTIVMLGLVGLLALVIAVVNYVNLAVARAGLRAREVAMRKVVGASCGALIRQFLGEAMVLVALAALVGLILAELGLPLINAAADLSLTLPYGVVLPVLALLVVVIGAVAGFYPAVLLSRYPAALVLASARSPGGGRAGARVREALVVLQFTLATGFIIAAGVLFAQMQHVRSADLGFQREGLLIVPAMTDSSLSESQRLALLAAFRDIPGVTHVTTGTLAAGGSYSHSAENIQLPGVPGDGPSLRKIAIGPDFFQTYGMTPVAGRVFDPNYRSDDSTETERVGGFNIVINRKAAETLGFASPQDAIGKTVGGGRPRTIVGVVENARFFSPRATIDPAVYVYKARIPDWPMATLRYQGDPRQVMEQTRAVWRKMAPSTPFDGAHADRRLIELYAADDRAARLFGMGAGLAILIGCVGLWGLASFSTQQRVKEIGIRKTLGASSSDIVKLLVAQFLRPVLIANLFAWPLAFFAARTWLAGFDDRIALSPAYFIGASVVAVFIAVLTVLSQSVRASRAAPAWALRHD</sequence>
<feature type="domain" description="ABC3 transporter permease C-terminal" evidence="7">
    <location>
        <begin position="288"/>
        <end position="400"/>
    </location>
</feature>
<keyword evidence="5 6" id="KW-0472">Membrane</keyword>
<evidence type="ECO:0000256" key="4">
    <source>
        <dbReference type="ARBA" id="ARBA00022989"/>
    </source>
</evidence>
<dbReference type="PANTHER" id="PTHR30572:SF18">
    <property type="entry name" value="ABC-TYPE MACROLIDE FAMILY EXPORT SYSTEM PERMEASE COMPONENT 2"/>
    <property type="match status" value="1"/>
</dbReference>
<proteinExistence type="predicted"/>
<feature type="transmembrane region" description="Helical" evidence="6">
    <location>
        <begin position="371"/>
        <end position="392"/>
    </location>
</feature>
<gene>
    <name evidence="9" type="ORF">CD943_13270</name>
</gene>
<dbReference type="AlphaFoldDB" id="A0A1Z3LZX9"/>
<dbReference type="InterPro" id="IPR050250">
    <property type="entry name" value="Macrolide_Exporter_MacB"/>
</dbReference>
<feature type="transmembrane region" description="Helical" evidence="6">
    <location>
        <begin position="768"/>
        <end position="786"/>
    </location>
</feature>
<evidence type="ECO:0000256" key="1">
    <source>
        <dbReference type="ARBA" id="ARBA00004651"/>
    </source>
</evidence>
<keyword evidence="3 6" id="KW-0812">Transmembrane</keyword>
<evidence type="ECO:0000259" key="8">
    <source>
        <dbReference type="Pfam" id="PF12704"/>
    </source>
</evidence>
<feature type="domain" description="MacB-like periplasmic core" evidence="8">
    <location>
        <begin position="426"/>
        <end position="630"/>
    </location>
</feature>
<dbReference type="InterPro" id="IPR003838">
    <property type="entry name" value="ABC3_permease_C"/>
</dbReference>
<keyword evidence="4 6" id="KW-1133">Transmembrane helix</keyword>
<feature type="transmembrane region" description="Helical" evidence="6">
    <location>
        <begin position="21"/>
        <end position="41"/>
    </location>
</feature>
<evidence type="ECO:0000256" key="3">
    <source>
        <dbReference type="ARBA" id="ARBA00022692"/>
    </source>
</evidence>
<evidence type="ECO:0000256" key="2">
    <source>
        <dbReference type="ARBA" id="ARBA00022475"/>
    </source>
</evidence>
<accession>A0A1Z3LZX9</accession>
<organism evidence="9 10">
    <name type="scientific">Brevundimonas diminuta</name>
    <name type="common">Pseudomonas diminuta</name>
    <dbReference type="NCBI Taxonomy" id="293"/>
    <lineage>
        <taxon>Bacteria</taxon>
        <taxon>Pseudomonadati</taxon>
        <taxon>Pseudomonadota</taxon>
        <taxon>Alphaproteobacteria</taxon>
        <taxon>Caulobacterales</taxon>
        <taxon>Caulobacteraceae</taxon>
        <taxon>Brevundimonas</taxon>
    </lineage>
</organism>
<name>A0A1Z3LZX9_BREDI</name>
<dbReference type="GO" id="GO:0005886">
    <property type="term" value="C:plasma membrane"/>
    <property type="evidence" value="ECO:0007669"/>
    <property type="project" value="UniProtKB-SubCell"/>
</dbReference>
<feature type="transmembrane region" description="Helical" evidence="6">
    <location>
        <begin position="725"/>
        <end position="748"/>
    </location>
</feature>
<dbReference type="Pfam" id="PF12704">
    <property type="entry name" value="MacB_PCD"/>
    <property type="match status" value="2"/>
</dbReference>
<dbReference type="RefSeq" id="WP_088411338.1">
    <property type="nucleotide sequence ID" value="NZ_CP021995.1"/>
</dbReference>
<dbReference type="Pfam" id="PF02687">
    <property type="entry name" value="FtsX"/>
    <property type="match status" value="2"/>
</dbReference>
<feature type="transmembrane region" description="Helical" evidence="6">
    <location>
        <begin position="283"/>
        <end position="307"/>
    </location>
</feature>
<feature type="transmembrane region" description="Helical" evidence="6">
    <location>
        <begin position="328"/>
        <end position="351"/>
    </location>
</feature>
<dbReference type="EMBL" id="CP021995">
    <property type="protein sequence ID" value="ASD27770.1"/>
    <property type="molecule type" value="Genomic_DNA"/>
</dbReference>
<dbReference type="GO" id="GO:0022857">
    <property type="term" value="F:transmembrane transporter activity"/>
    <property type="evidence" value="ECO:0007669"/>
    <property type="project" value="TreeGrafter"/>
</dbReference>
<feature type="transmembrane region" description="Helical" evidence="6">
    <location>
        <begin position="424"/>
        <end position="445"/>
    </location>
</feature>
<keyword evidence="2" id="KW-1003">Cell membrane</keyword>
<feature type="domain" description="ABC3 transporter permease C-terminal" evidence="7">
    <location>
        <begin position="686"/>
        <end position="796"/>
    </location>
</feature>